<keyword evidence="6" id="KW-0443">Lipid metabolism</keyword>
<dbReference type="InterPro" id="IPR051406">
    <property type="entry name" value="PLD_domain"/>
</dbReference>
<dbReference type="EMBL" id="CP095073">
    <property type="protein sequence ID" value="UOQ43778.1"/>
    <property type="molecule type" value="Genomic_DNA"/>
</dbReference>
<dbReference type="SUPFAM" id="SSF56024">
    <property type="entry name" value="Phospholipase D/nuclease"/>
    <property type="match status" value="1"/>
</dbReference>
<dbReference type="PANTHER" id="PTHR43856:SF1">
    <property type="entry name" value="MITOCHONDRIAL CARDIOLIPIN HYDROLASE"/>
    <property type="match status" value="1"/>
</dbReference>
<dbReference type="RefSeq" id="WP_244709216.1">
    <property type="nucleotide sequence ID" value="NZ_CP095073.1"/>
</dbReference>
<reference evidence="8 9" key="1">
    <citation type="submission" date="2022-04" db="EMBL/GenBank/DDBJ databases">
        <title>Halobacillus sp. isolated from saltern.</title>
        <authorList>
            <person name="Won M."/>
            <person name="Lee C.-M."/>
            <person name="Woen H.-Y."/>
            <person name="Kwon S.-W."/>
        </authorList>
    </citation>
    <scope>NUCLEOTIDE SEQUENCE [LARGE SCALE GENOMIC DNA]</scope>
    <source>
        <strain evidence="8 9">SSBR10-3</strain>
    </source>
</reference>
<comment type="similarity">
    <text evidence="2">Belongs to the phospholipase D family.</text>
</comment>
<evidence type="ECO:0000313" key="9">
    <source>
        <dbReference type="Proteomes" id="UP000831787"/>
    </source>
</evidence>
<evidence type="ECO:0000256" key="5">
    <source>
        <dbReference type="ARBA" id="ARBA00022963"/>
    </source>
</evidence>
<name>A0ABY4EH32_9BACI</name>
<dbReference type="PANTHER" id="PTHR43856">
    <property type="entry name" value="CARDIOLIPIN HYDROLASE"/>
    <property type="match status" value="1"/>
</dbReference>
<dbReference type="Pfam" id="PF13091">
    <property type="entry name" value="PLDc_2"/>
    <property type="match status" value="1"/>
</dbReference>
<dbReference type="Proteomes" id="UP000831787">
    <property type="component" value="Chromosome"/>
</dbReference>
<evidence type="ECO:0000256" key="6">
    <source>
        <dbReference type="ARBA" id="ARBA00023098"/>
    </source>
</evidence>
<protein>
    <recommendedName>
        <fullName evidence="3">phospholipase D</fullName>
        <ecNumber evidence="3">3.1.4.4</ecNumber>
    </recommendedName>
</protein>
<evidence type="ECO:0000313" key="8">
    <source>
        <dbReference type="EMBL" id="UOQ43778.1"/>
    </source>
</evidence>
<feature type="domain" description="PLD phosphodiesterase" evidence="7">
    <location>
        <begin position="123"/>
        <end position="150"/>
    </location>
</feature>
<evidence type="ECO:0000256" key="4">
    <source>
        <dbReference type="ARBA" id="ARBA00022801"/>
    </source>
</evidence>
<evidence type="ECO:0000256" key="3">
    <source>
        <dbReference type="ARBA" id="ARBA00012027"/>
    </source>
</evidence>
<keyword evidence="9" id="KW-1185">Reference proteome</keyword>
<dbReference type="Gene3D" id="3.30.870.10">
    <property type="entry name" value="Endonuclease Chain A"/>
    <property type="match status" value="1"/>
</dbReference>
<sequence length="196" mass="22339">MELFTGAAAALILGSMSYGVYVFTKKEKTVVLEPNKIKYVFSKSSKSPKEKLIEVIDKSKESLDVAIFTFTEKEIAAHICKATKRGVNVRVITDRNQTRDIPRQKENVEKLMEAGIPVKVNDHNGLMHLKITISDKRLTTSGSYNFTYTAEEKNDEVMLVIKDKEMAEEWTKKFDSMWNDSIQFSNYLAQPEEKSA</sequence>
<dbReference type="InterPro" id="IPR001736">
    <property type="entry name" value="PLipase_D/transphosphatidylase"/>
</dbReference>
<dbReference type="PROSITE" id="PS50035">
    <property type="entry name" value="PLD"/>
    <property type="match status" value="1"/>
</dbReference>
<gene>
    <name evidence="8" type="ORF">MUN89_18135</name>
</gene>
<evidence type="ECO:0000256" key="1">
    <source>
        <dbReference type="ARBA" id="ARBA00000798"/>
    </source>
</evidence>
<comment type="catalytic activity">
    <reaction evidence="1">
        <text>a 1,2-diacyl-sn-glycero-3-phosphocholine + H2O = a 1,2-diacyl-sn-glycero-3-phosphate + choline + H(+)</text>
        <dbReference type="Rhea" id="RHEA:14445"/>
        <dbReference type="ChEBI" id="CHEBI:15354"/>
        <dbReference type="ChEBI" id="CHEBI:15377"/>
        <dbReference type="ChEBI" id="CHEBI:15378"/>
        <dbReference type="ChEBI" id="CHEBI:57643"/>
        <dbReference type="ChEBI" id="CHEBI:58608"/>
        <dbReference type="EC" id="3.1.4.4"/>
    </reaction>
</comment>
<evidence type="ECO:0000256" key="2">
    <source>
        <dbReference type="ARBA" id="ARBA00008664"/>
    </source>
</evidence>
<dbReference type="InterPro" id="IPR025202">
    <property type="entry name" value="PLD-like_dom"/>
</dbReference>
<keyword evidence="5" id="KW-0442">Lipid degradation</keyword>
<dbReference type="EC" id="3.1.4.4" evidence="3"/>
<proteinExistence type="inferred from homology"/>
<evidence type="ECO:0000259" key="7">
    <source>
        <dbReference type="PROSITE" id="PS50035"/>
    </source>
</evidence>
<keyword evidence="4" id="KW-0378">Hydrolase</keyword>
<organism evidence="8 9">
    <name type="scientific">Halobacillus salinarum</name>
    <dbReference type="NCBI Taxonomy" id="2932257"/>
    <lineage>
        <taxon>Bacteria</taxon>
        <taxon>Bacillati</taxon>
        <taxon>Bacillota</taxon>
        <taxon>Bacilli</taxon>
        <taxon>Bacillales</taxon>
        <taxon>Bacillaceae</taxon>
        <taxon>Halobacillus</taxon>
    </lineage>
</organism>
<accession>A0ABY4EH32</accession>